<dbReference type="AlphaFoldDB" id="A0A068V7A8"/>
<evidence type="ECO:0000313" key="2">
    <source>
        <dbReference type="Proteomes" id="UP000295252"/>
    </source>
</evidence>
<proteinExistence type="predicted"/>
<dbReference type="Proteomes" id="UP000295252">
    <property type="component" value="Chromosome I"/>
</dbReference>
<organism evidence="1 2">
    <name type="scientific">Coffea canephora</name>
    <name type="common">Robusta coffee</name>
    <dbReference type="NCBI Taxonomy" id="49390"/>
    <lineage>
        <taxon>Eukaryota</taxon>
        <taxon>Viridiplantae</taxon>
        <taxon>Streptophyta</taxon>
        <taxon>Embryophyta</taxon>
        <taxon>Tracheophyta</taxon>
        <taxon>Spermatophyta</taxon>
        <taxon>Magnoliopsida</taxon>
        <taxon>eudicotyledons</taxon>
        <taxon>Gunneridae</taxon>
        <taxon>Pentapetalae</taxon>
        <taxon>asterids</taxon>
        <taxon>lamiids</taxon>
        <taxon>Gentianales</taxon>
        <taxon>Rubiaceae</taxon>
        <taxon>Ixoroideae</taxon>
        <taxon>Gardenieae complex</taxon>
        <taxon>Bertiereae - Coffeeae clade</taxon>
        <taxon>Coffeeae</taxon>
        <taxon>Coffea</taxon>
    </lineage>
</organism>
<protein>
    <submittedName>
        <fullName evidence="1">Uncharacterized protein</fullName>
    </submittedName>
</protein>
<keyword evidence="2" id="KW-1185">Reference proteome</keyword>
<reference evidence="2" key="1">
    <citation type="journal article" date="2014" name="Science">
        <title>The coffee genome provides insight into the convergent evolution of caffeine biosynthesis.</title>
        <authorList>
            <person name="Denoeud F."/>
            <person name="Carretero-Paulet L."/>
            <person name="Dereeper A."/>
            <person name="Droc G."/>
            <person name="Guyot R."/>
            <person name="Pietrella M."/>
            <person name="Zheng C."/>
            <person name="Alberti A."/>
            <person name="Anthony F."/>
            <person name="Aprea G."/>
            <person name="Aury J.M."/>
            <person name="Bento P."/>
            <person name="Bernard M."/>
            <person name="Bocs S."/>
            <person name="Campa C."/>
            <person name="Cenci A."/>
            <person name="Combes M.C."/>
            <person name="Crouzillat D."/>
            <person name="Da Silva C."/>
            <person name="Daddiego L."/>
            <person name="De Bellis F."/>
            <person name="Dussert S."/>
            <person name="Garsmeur O."/>
            <person name="Gayraud T."/>
            <person name="Guignon V."/>
            <person name="Jahn K."/>
            <person name="Jamilloux V."/>
            <person name="Joet T."/>
            <person name="Labadie K."/>
            <person name="Lan T."/>
            <person name="Leclercq J."/>
            <person name="Lepelley M."/>
            <person name="Leroy T."/>
            <person name="Li L.T."/>
            <person name="Librado P."/>
            <person name="Lopez L."/>
            <person name="Munoz A."/>
            <person name="Noel B."/>
            <person name="Pallavicini A."/>
            <person name="Perrotta G."/>
            <person name="Poncet V."/>
            <person name="Pot D."/>
            <person name="Priyono X."/>
            <person name="Rigoreau M."/>
            <person name="Rouard M."/>
            <person name="Rozas J."/>
            <person name="Tranchant-Dubreuil C."/>
            <person name="VanBuren R."/>
            <person name="Zhang Q."/>
            <person name="Andrade A.C."/>
            <person name="Argout X."/>
            <person name="Bertrand B."/>
            <person name="de Kochko A."/>
            <person name="Graziosi G."/>
            <person name="Henry R.J."/>
            <person name="Jayarama X."/>
            <person name="Ming R."/>
            <person name="Nagai C."/>
            <person name="Rounsley S."/>
            <person name="Sankoff D."/>
            <person name="Giuliano G."/>
            <person name="Albert V.A."/>
            <person name="Wincker P."/>
            <person name="Lashermes P."/>
        </authorList>
    </citation>
    <scope>NUCLEOTIDE SEQUENCE [LARGE SCALE GENOMIC DNA]</scope>
    <source>
        <strain evidence="2">cv. DH200-94</strain>
    </source>
</reference>
<accession>A0A068V7A8</accession>
<dbReference type="InParanoid" id="A0A068V7A8"/>
<gene>
    <name evidence="1" type="ORF">GSCOC_T00015821001</name>
</gene>
<name>A0A068V7A8_COFCA</name>
<dbReference type="EMBL" id="HG739191">
    <property type="protein sequence ID" value="CDP15758.1"/>
    <property type="molecule type" value="Genomic_DNA"/>
</dbReference>
<dbReference type="Gramene" id="CDP15758">
    <property type="protein sequence ID" value="CDP15758"/>
    <property type="gene ID" value="GSCOC_T00015821001"/>
</dbReference>
<sequence length="115" mass="13100">MRVDYFFIINSNSHKVVPYLICYIIIYSFTASPSPAPAPAASRANINGLSPCGSDISSPFLQQHLQQGRRLLKHFQSKIQGMTSMFTIKSNCMMKWLLWLEKIWPPGLLQNHLSM</sequence>
<evidence type="ECO:0000313" key="1">
    <source>
        <dbReference type="EMBL" id="CDP15758.1"/>
    </source>
</evidence>